<evidence type="ECO:0000259" key="3">
    <source>
        <dbReference type="Pfam" id="PF24993"/>
    </source>
</evidence>
<accession>A0ABN9MGS2</accession>
<dbReference type="PANTHER" id="PTHR23346">
    <property type="entry name" value="TRANSLATIONAL ACTIVATOR GCN1-RELATED"/>
    <property type="match status" value="1"/>
</dbReference>
<protein>
    <recommendedName>
        <fullName evidence="3">Stalled ribosome sensor GCN1-like N-terminal domain-containing protein</fullName>
    </recommendedName>
</protein>
<proteinExistence type="predicted"/>
<keyword evidence="1" id="KW-0677">Repeat</keyword>
<sequence length="551" mass="60340">MKTLWKENPGLVSKYLEALFNLEPNQKYVGMLGLAVQFCAKQNEVAILDKYRSNLLDFYVKMVLMSKVKPQNYILESCTPLLQRLSHEEFKEQVLPMLQKSLLRSPENVIETISTLCASVTLDLSQYALDLGKGLAGQLKSNNPQLMDEAVVALQNLAHQCSDPSAVEALSKHLFAILGGSEGKLTAVAQKMSVLSALTSDVTAGSRSLQTQRDRYPGRCNVTDRCRSRCKVAQCDGNLSPHISYINCGHWHQGLLSTVFCIAFCNAVDKPRCNLKGIGALSRHAVSGVSSQELSGTVSELFIPFLQQEVHEGTLIHAVSVLTQWCQKFTTEVPKKLMEWFQKAASLKTSTSGVRHSYYQCMLVSFKGDTLGQALGLLPLLLQTVEKAAAQSAQIPLLMEALAASVLVCRISVTESQVALAQMEHLLAPSALAVTDPEPLQPASPENKLNNFWQLLSDDKKQIFTSDKFLSSATEELPSSATYEASCSTQLRYTCGGTSASRLCYTCRGTSCSTSSTSTSGVRSEHDSEYESDGSIDLNSQEYQETVETLI</sequence>
<feature type="domain" description="Stalled ribosome sensor GCN1-like N-terminal" evidence="3">
    <location>
        <begin position="53"/>
        <end position="185"/>
    </location>
</feature>
<dbReference type="InterPro" id="IPR016024">
    <property type="entry name" value="ARM-type_fold"/>
</dbReference>
<evidence type="ECO:0000313" key="5">
    <source>
        <dbReference type="Proteomes" id="UP001176940"/>
    </source>
</evidence>
<evidence type="ECO:0000313" key="4">
    <source>
        <dbReference type="EMBL" id="CAJ0964905.1"/>
    </source>
</evidence>
<comment type="caution">
    <text evidence="4">The sequence shown here is derived from an EMBL/GenBank/DDBJ whole genome shotgun (WGS) entry which is preliminary data.</text>
</comment>
<dbReference type="EMBL" id="CAUEEQ010064000">
    <property type="protein sequence ID" value="CAJ0964905.1"/>
    <property type="molecule type" value="Genomic_DNA"/>
</dbReference>
<feature type="region of interest" description="Disordered" evidence="2">
    <location>
        <begin position="511"/>
        <end position="538"/>
    </location>
</feature>
<organism evidence="4 5">
    <name type="scientific">Ranitomeya imitator</name>
    <name type="common">mimic poison frog</name>
    <dbReference type="NCBI Taxonomy" id="111125"/>
    <lineage>
        <taxon>Eukaryota</taxon>
        <taxon>Metazoa</taxon>
        <taxon>Chordata</taxon>
        <taxon>Craniata</taxon>
        <taxon>Vertebrata</taxon>
        <taxon>Euteleostomi</taxon>
        <taxon>Amphibia</taxon>
        <taxon>Batrachia</taxon>
        <taxon>Anura</taxon>
        <taxon>Neobatrachia</taxon>
        <taxon>Hyloidea</taxon>
        <taxon>Dendrobatidae</taxon>
        <taxon>Dendrobatinae</taxon>
        <taxon>Ranitomeya</taxon>
    </lineage>
</organism>
<gene>
    <name evidence="4" type="ORF">RIMI_LOCUS19742200</name>
</gene>
<dbReference type="Proteomes" id="UP001176940">
    <property type="component" value="Unassembled WGS sequence"/>
</dbReference>
<dbReference type="Pfam" id="PF24993">
    <property type="entry name" value="GNC1_N"/>
    <property type="match status" value="1"/>
</dbReference>
<feature type="compositionally biased region" description="Low complexity" evidence="2">
    <location>
        <begin position="511"/>
        <end position="522"/>
    </location>
</feature>
<name>A0ABN9MGS2_9NEOB</name>
<dbReference type="SUPFAM" id="SSF48371">
    <property type="entry name" value="ARM repeat"/>
    <property type="match status" value="1"/>
</dbReference>
<evidence type="ECO:0000256" key="2">
    <source>
        <dbReference type="SAM" id="MobiDB-lite"/>
    </source>
</evidence>
<reference evidence="4" key="1">
    <citation type="submission" date="2023-07" db="EMBL/GenBank/DDBJ databases">
        <authorList>
            <person name="Stuckert A."/>
        </authorList>
    </citation>
    <scope>NUCLEOTIDE SEQUENCE</scope>
</reference>
<dbReference type="PANTHER" id="PTHR23346:SF7">
    <property type="entry name" value="STALLED RIBOSOME SENSOR GCN1"/>
    <property type="match status" value="1"/>
</dbReference>
<dbReference type="InterPro" id="IPR056810">
    <property type="entry name" value="GNC1-like_N"/>
</dbReference>
<evidence type="ECO:0000256" key="1">
    <source>
        <dbReference type="ARBA" id="ARBA00022737"/>
    </source>
</evidence>
<keyword evidence="5" id="KW-1185">Reference proteome</keyword>